<evidence type="ECO:0000313" key="4">
    <source>
        <dbReference type="Proteomes" id="UP000057181"/>
    </source>
</evidence>
<sequence>MPAPATTQTTPRAPSRPDVHGRPAAGPRHEPAARPVPAAGPARRTPPRPAPWAAAPGAAAPAAPGADEAVTEPLPVVAAGLAAVLRCPLTGGRLVPVDADRLMSDRPFRDGVHPVYPVVAGIPCLAPAA</sequence>
<feature type="compositionally biased region" description="Low complexity" evidence="1">
    <location>
        <begin position="1"/>
        <end position="13"/>
    </location>
</feature>
<keyword evidence="5" id="KW-1185">Reference proteome</keyword>
<organism evidence="2 4">
    <name type="scientific">Kocuria flava</name>
    <dbReference type="NCBI Taxonomy" id="446860"/>
    <lineage>
        <taxon>Bacteria</taxon>
        <taxon>Bacillati</taxon>
        <taxon>Actinomycetota</taxon>
        <taxon>Actinomycetes</taxon>
        <taxon>Micrococcales</taxon>
        <taxon>Micrococcaceae</taxon>
        <taxon>Kocuria</taxon>
    </lineage>
</organism>
<dbReference type="Proteomes" id="UP000057181">
    <property type="component" value="Chromosome"/>
</dbReference>
<evidence type="ECO:0000256" key="1">
    <source>
        <dbReference type="SAM" id="MobiDB-lite"/>
    </source>
</evidence>
<feature type="compositionally biased region" description="Basic and acidic residues" evidence="1">
    <location>
        <begin position="15"/>
        <end position="32"/>
    </location>
</feature>
<protein>
    <recommendedName>
        <fullName evidence="6">Tetraacyldisaccharide 4'-kinase</fullName>
    </recommendedName>
</protein>
<dbReference type="KEGG" id="kfv:AS188_07180"/>
<evidence type="ECO:0000313" key="3">
    <source>
        <dbReference type="EMBL" id="GEO93437.1"/>
    </source>
</evidence>
<dbReference type="EMBL" id="CP013254">
    <property type="protein sequence ID" value="ALU39569.1"/>
    <property type="molecule type" value="Genomic_DNA"/>
</dbReference>
<feature type="compositionally biased region" description="Low complexity" evidence="1">
    <location>
        <begin position="51"/>
        <end position="66"/>
    </location>
</feature>
<reference evidence="3 5" key="2">
    <citation type="submission" date="2019-07" db="EMBL/GenBank/DDBJ databases">
        <title>Whole genome shotgun sequence of Kocuria flava NBRC 107626.</title>
        <authorList>
            <person name="Hosoyama A."/>
            <person name="Uohara A."/>
            <person name="Ohji S."/>
            <person name="Ichikawa N."/>
        </authorList>
    </citation>
    <scope>NUCLEOTIDE SEQUENCE [LARGE SCALE GENOMIC DNA]</scope>
    <source>
        <strain evidence="3 5">NBRC 107626</strain>
    </source>
</reference>
<feature type="region of interest" description="Disordered" evidence="1">
    <location>
        <begin position="1"/>
        <end position="67"/>
    </location>
</feature>
<dbReference type="Proteomes" id="UP000321155">
    <property type="component" value="Unassembled WGS sequence"/>
</dbReference>
<evidence type="ECO:0000313" key="5">
    <source>
        <dbReference type="Proteomes" id="UP000321155"/>
    </source>
</evidence>
<accession>A0A0U2YVK0</accession>
<dbReference type="AlphaFoldDB" id="A0A0U2YVK0"/>
<name>A0A0U2YVK0_9MICC</name>
<evidence type="ECO:0000313" key="2">
    <source>
        <dbReference type="EMBL" id="ALU39569.1"/>
    </source>
</evidence>
<feature type="compositionally biased region" description="Low complexity" evidence="1">
    <location>
        <begin position="33"/>
        <end position="43"/>
    </location>
</feature>
<reference evidence="2 4" key="1">
    <citation type="submission" date="2015-11" db="EMBL/GenBank/DDBJ databases">
        <title>Complete Genome Sequence of Kocuria flava strain HO-9041.</title>
        <authorList>
            <person name="Zhou M."/>
            <person name="Dai J."/>
        </authorList>
    </citation>
    <scope>NUCLEOTIDE SEQUENCE [LARGE SCALE GENOMIC DNA]</scope>
    <source>
        <strain evidence="2 4">HO-9041</strain>
    </source>
</reference>
<proteinExistence type="predicted"/>
<evidence type="ECO:0008006" key="6">
    <source>
        <dbReference type="Google" id="ProtNLM"/>
    </source>
</evidence>
<dbReference type="STRING" id="446860.AS188_07180"/>
<dbReference type="SUPFAM" id="SSF158997">
    <property type="entry name" value="Trm112p-like"/>
    <property type="match status" value="1"/>
</dbReference>
<dbReference type="EMBL" id="BJZR01000117">
    <property type="protein sequence ID" value="GEO93437.1"/>
    <property type="molecule type" value="Genomic_DNA"/>
</dbReference>
<gene>
    <name evidence="2" type="ORF">AS188_07180</name>
    <name evidence="3" type="ORF">KFL01_27430</name>
</gene>